<feature type="region of interest" description="Disordered" evidence="1">
    <location>
        <begin position="18"/>
        <end position="49"/>
    </location>
</feature>
<protein>
    <submittedName>
        <fullName evidence="2">Uncharacterized protein</fullName>
    </submittedName>
</protein>
<organism evidence="2">
    <name type="scientific">Arundo donax</name>
    <name type="common">Giant reed</name>
    <name type="synonym">Donax arundinaceus</name>
    <dbReference type="NCBI Taxonomy" id="35708"/>
    <lineage>
        <taxon>Eukaryota</taxon>
        <taxon>Viridiplantae</taxon>
        <taxon>Streptophyta</taxon>
        <taxon>Embryophyta</taxon>
        <taxon>Tracheophyta</taxon>
        <taxon>Spermatophyta</taxon>
        <taxon>Magnoliopsida</taxon>
        <taxon>Liliopsida</taxon>
        <taxon>Poales</taxon>
        <taxon>Poaceae</taxon>
        <taxon>PACMAD clade</taxon>
        <taxon>Arundinoideae</taxon>
        <taxon>Arundineae</taxon>
        <taxon>Arundo</taxon>
    </lineage>
</organism>
<proteinExistence type="predicted"/>
<evidence type="ECO:0000256" key="1">
    <source>
        <dbReference type="SAM" id="MobiDB-lite"/>
    </source>
</evidence>
<accession>A0A0A9EQ22</accession>
<dbReference type="AlphaFoldDB" id="A0A0A9EQ22"/>
<feature type="compositionally biased region" description="Basic residues" evidence="1">
    <location>
        <begin position="30"/>
        <end position="49"/>
    </location>
</feature>
<sequence>MQLVQGMHGKDMMLMNADKCNHPQRDSHLQKQKTRTKRWTFHTHQNHKK</sequence>
<reference evidence="2" key="1">
    <citation type="submission" date="2014-09" db="EMBL/GenBank/DDBJ databases">
        <authorList>
            <person name="Magalhaes I.L.F."/>
            <person name="Oliveira U."/>
            <person name="Santos F.R."/>
            <person name="Vidigal T.H.D.A."/>
            <person name="Brescovit A.D."/>
            <person name="Santos A.J."/>
        </authorList>
    </citation>
    <scope>NUCLEOTIDE SEQUENCE</scope>
    <source>
        <tissue evidence="2">Shoot tissue taken approximately 20 cm above the soil surface</tissue>
    </source>
</reference>
<evidence type="ECO:0000313" key="2">
    <source>
        <dbReference type="EMBL" id="JAE01084.1"/>
    </source>
</evidence>
<name>A0A0A9EQ22_ARUDO</name>
<reference evidence="2" key="2">
    <citation type="journal article" date="2015" name="Data Brief">
        <title>Shoot transcriptome of the giant reed, Arundo donax.</title>
        <authorList>
            <person name="Barrero R.A."/>
            <person name="Guerrero F.D."/>
            <person name="Moolhuijzen P."/>
            <person name="Goolsby J.A."/>
            <person name="Tidwell J."/>
            <person name="Bellgard S.E."/>
            <person name="Bellgard M.I."/>
        </authorList>
    </citation>
    <scope>NUCLEOTIDE SEQUENCE</scope>
    <source>
        <tissue evidence="2">Shoot tissue taken approximately 20 cm above the soil surface</tissue>
    </source>
</reference>
<dbReference type="EMBL" id="GBRH01196812">
    <property type="protein sequence ID" value="JAE01084.1"/>
    <property type="molecule type" value="Transcribed_RNA"/>
</dbReference>
<feature type="compositionally biased region" description="Basic and acidic residues" evidence="1">
    <location>
        <begin position="19"/>
        <end position="29"/>
    </location>
</feature>